<keyword evidence="2" id="KW-0238">DNA-binding</keyword>
<dbReference type="RefSeq" id="WP_198129284.1">
    <property type="nucleotide sequence ID" value="NZ_CP065748.1"/>
</dbReference>
<dbReference type="EMBL" id="CP065748">
    <property type="protein sequence ID" value="QPS78630.1"/>
    <property type="molecule type" value="Genomic_DNA"/>
</dbReference>
<keyword evidence="3" id="KW-1185">Reference proteome</keyword>
<gene>
    <name evidence="2" type="ORF">I6G47_16490</name>
</gene>
<organism evidence="2 3">
    <name type="scientific">Delftia lacustris</name>
    <dbReference type="NCBI Taxonomy" id="558537"/>
    <lineage>
        <taxon>Bacteria</taxon>
        <taxon>Pseudomonadati</taxon>
        <taxon>Pseudomonadota</taxon>
        <taxon>Betaproteobacteria</taxon>
        <taxon>Burkholderiales</taxon>
        <taxon>Comamonadaceae</taxon>
        <taxon>Delftia</taxon>
    </lineage>
</organism>
<sequence length="59" mass="6740">MKGNTMAPSEAQTNLRLPMELKGWLQEQAESARRSLTAEVVLRLEESRKQQQEAKGKQQ</sequence>
<name>A0A7T3DCK7_9BURK</name>
<reference evidence="2 3" key="1">
    <citation type="submission" date="2020-12" db="EMBL/GenBank/DDBJ databases">
        <title>FDA dAtabase for Regulatory Grade micrObial Sequences (FDA-ARGOS): Supporting development and validation of Infectious Disease Dx tests.</title>
        <authorList>
            <person name="Sproer C."/>
            <person name="Gronow S."/>
            <person name="Severitt S."/>
            <person name="Schroder I."/>
            <person name="Tallon L."/>
            <person name="Sadzewicz L."/>
            <person name="Zhao X."/>
            <person name="Boylan J."/>
            <person name="Ott S."/>
            <person name="Bowen H."/>
            <person name="Vavikolanu K."/>
            <person name="Mehta A."/>
            <person name="Aluvathingal J."/>
            <person name="Nadendla S."/>
            <person name="Lowell S."/>
            <person name="Myers T."/>
            <person name="Yan Y."/>
            <person name="Sichtig H."/>
        </authorList>
    </citation>
    <scope>NUCLEOTIDE SEQUENCE [LARGE SCALE GENOMIC DNA]</scope>
    <source>
        <strain evidence="2 3">FDAARGOS_890</strain>
    </source>
</reference>
<dbReference type="KEGG" id="dla:I6G47_16490"/>
<dbReference type="InterPro" id="IPR010985">
    <property type="entry name" value="Ribbon_hlx_hlx"/>
</dbReference>
<dbReference type="InterPro" id="IPR013321">
    <property type="entry name" value="Arc_rbn_hlx_hlx"/>
</dbReference>
<evidence type="ECO:0000259" key="1">
    <source>
        <dbReference type="Pfam" id="PF03869"/>
    </source>
</evidence>
<dbReference type="Pfam" id="PF03869">
    <property type="entry name" value="Arc"/>
    <property type="match status" value="1"/>
</dbReference>
<evidence type="ECO:0000313" key="2">
    <source>
        <dbReference type="EMBL" id="QPS78630.1"/>
    </source>
</evidence>
<accession>A0A7T3DCK7</accession>
<dbReference type="GO" id="GO:0003677">
    <property type="term" value="F:DNA binding"/>
    <property type="evidence" value="ECO:0007669"/>
    <property type="project" value="UniProtKB-KW"/>
</dbReference>
<evidence type="ECO:0000313" key="3">
    <source>
        <dbReference type="Proteomes" id="UP000595064"/>
    </source>
</evidence>
<dbReference type="GO" id="GO:0006355">
    <property type="term" value="P:regulation of DNA-templated transcription"/>
    <property type="evidence" value="ECO:0007669"/>
    <property type="project" value="InterPro"/>
</dbReference>
<dbReference type="SUPFAM" id="SSF47598">
    <property type="entry name" value="Ribbon-helix-helix"/>
    <property type="match status" value="1"/>
</dbReference>
<protein>
    <submittedName>
        <fullName evidence="2">Arc family DNA-binding protein</fullName>
    </submittedName>
</protein>
<dbReference type="AlphaFoldDB" id="A0A7T3DCK7"/>
<dbReference type="Gene3D" id="1.10.1220.10">
    <property type="entry name" value="Met repressor-like"/>
    <property type="match status" value="1"/>
</dbReference>
<proteinExistence type="predicted"/>
<dbReference type="InterPro" id="IPR005569">
    <property type="entry name" value="Arc_DNA-bd_dom"/>
</dbReference>
<feature type="domain" description="Arc-like DNA binding" evidence="1">
    <location>
        <begin position="12"/>
        <end position="51"/>
    </location>
</feature>
<dbReference type="Proteomes" id="UP000595064">
    <property type="component" value="Chromosome"/>
</dbReference>